<dbReference type="GO" id="GO:0005524">
    <property type="term" value="F:ATP binding"/>
    <property type="evidence" value="ECO:0007669"/>
    <property type="project" value="UniProtKB-KW"/>
</dbReference>
<dbReference type="SMART" id="SM00382">
    <property type="entry name" value="AAA"/>
    <property type="match status" value="1"/>
</dbReference>
<dbReference type="InterPro" id="IPR003593">
    <property type="entry name" value="AAA+_ATPase"/>
</dbReference>
<organism evidence="6 7">
    <name type="scientific">Candidatus Eisenbergiella intestinigallinarum</name>
    <dbReference type="NCBI Taxonomy" id="2838549"/>
    <lineage>
        <taxon>Bacteria</taxon>
        <taxon>Bacillati</taxon>
        <taxon>Bacillota</taxon>
        <taxon>Clostridia</taxon>
        <taxon>Lachnospirales</taxon>
        <taxon>Lachnospiraceae</taxon>
        <taxon>Eisenbergiella</taxon>
    </lineage>
</organism>
<name>A0A9D2QFC1_9FIRM</name>
<dbReference type="EMBL" id="DWVS01000023">
    <property type="protein sequence ID" value="HJC86566.1"/>
    <property type="molecule type" value="Genomic_DNA"/>
</dbReference>
<accession>A0A9D2QFC1</accession>
<sequence length="497" mass="55426">MSETLLSIKNLKTYFVTDEAVLKAVDDVSFDVKEGETLGVVGESGCGKSVSCMSIVRLVQGNVSYAGGEILFEGKNTLEMSEKELRKIRGKDISIIFQEPMTALNPLYTIGDQMMEALKNHQKISTGQARKKCVEYLRKVKIPTPEEMMFRYPFSLSGGMRQRVMIAMALITAPKLIIADEPTTALDVTIQAQILDLMNELKRETGSSFLFITHDLGVISEMADRVVVMYGGKVCETATAGKVLFEGTDVCTASGDKLHELRRKMQIVFQDPYSSLDPRMTVYDLIGEGLRSQKLVENRAQLEERVEELMRKCGLFPEQATRFPHQFSGGQRQRISIARALATNPEFVVCDEAVSALDVSIQAQIINLLKDMQEDMGLTYLFISHDLSIVRFISDEVAVMYLGQIVEMGSKKQIFDTPAHPYTRALLSAAPAFTRKEKAEKKRVLLEGDLPTPYDPPAGCRFAGRCPYAKDACREGVDIQELEEGHQVMCLRAKELA</sequence>
<dbReference type="FunFam" id="3.40.50.300:FF:000016">
    <property type="entry name" value="Oligopeptide ABC transporter ATP-binding component"/>
    <property type="match status" value="1"/>
</dbReference>
<dbReference type="InterPro" id="IPR013563">
    <property type="entry name" value="Oligopep_ABC_C"/>
</dbReference>
<evidence type="ECO:0000256" key="4">
    <source>
        <dbReference type="ARBA" id="ARBA00022840"/>
    </source>
</evidence>
<dbReference type="NCBIfam" id="NF008453">
    <property type="entry name" value="PRK11308.1"/>
    <property type="match status" value="2"/>
</dbReference>
<evidence type="ECO:0000259" key="5">
    <source>
        <dbReference type="PROSITE" id="PS50893"/>
    </source>
</evidence>
<feature type="domain" description="ABC transporter" evidence="5">
    <location>
        <begin position="250"/>
        <end position="427"/>
    </location>
</feature>
<dbReference type="Gene3D" id="3.40.50.300">
    <property type="entry name" value="P-loop containing nucleotide triphosphate hydrolases"/>
    <property type="match status" value="2"/>
</dbReference>
<dbReference type="PANTHER" id="PTHR43776:SF7">
    <property type="entry name" value="D,D-DIPEPTIDE TRANSPORT ATP-BINDING PROTEIN DDPF-RELATED"/>
    <property type="match status" value="1"/>
</dbReference>
<dbReference type="Proteomes" id="UP000823922">
    <property type="component" value="Unassembled WGS sequence"/>
</dbReference>
<dbReference type="Pfam" id="PF08352">
    <property type="entry name" value="oligo_HPY"/>
    <property type="match status" value="1"/>
</dbReference>
<dbReference type="PROSITE" id="PS00211">
    <property type="entry name" value="ABC_TRANSPORTER_1"/>
    <property type="match status" value="2"/>
</dbReference>
<dbReference type="Pfam" id="PF00005">
    <property type="entry name" value="ABC_tran"/>
    <property type="match status" value="2"/>
</dbReference>
<dbReference type="AlphaFoldDB" id="A0A9D2QFC1"/>
<evidence type="ECO:0000256" key="2">
    <source>
        <dbReference type="ARBA" id="ARBA00022448"/>
    </source>
</evidence>
<evidence type="ECO:0000256" key="3">
    <source>
        <dbReference type="ARBA" id="ARBA00022741"/>
    </source>
</evidence>
<keyword evidence="4 6" id="KW-0067">ATP-binding</keyword>
<dbReference type="GO" id="GO:0055085">
    <property type="term" value="P:transmembrane transport"/>
    <property type="evidence" value="ECO:0007669"/>
    <property type="project" value="UniProtKB-ARBA"/>
</dbReference>
<keyword evidence="3" id="KW-0547">Nucleotide-binding</keyword>
<evidence type="ECO:0000256" key="1">
    <source>
        <dbReference type="ARBA" id="ARBA00005417"/>
    </source>
</evidence>
<dbReference type="InterPro" id="IPR003439">
    <property type="entry name" value="ABC_transporter-like_ATP-bd"/>
</dbReference>
<dbReference type="GO" id="GO:0015833">
    <property type="term" value="P:peptide transport"/>
    <property type="evidence" value="ECO:0007669"/>
    <property type="project" value="InterPro"/>
</dbReference>
<reference evidence="6" key="2">
    <citation type="submission" date="2021-04" db="EMBL/GenBank/DDBJ databases">
        <authorList>
            <person name="Gilroy R."/>
        </authorList>
    </citation>
    <scope>NUCLEOTIDE SEQUENCE</scope>
    <source>
        <strain evidence="6">ChiBcec1-1630</strain>
    </source>
</reference>
<dbReference type="NCBIfam" id="TIGR01727">
    <property type="entry name" value="oligo_HPY"/>
    <property type="match status" value="1"/>
</dbReference>
<dbReference type="InterPro" id="IPR027417">
    <property type="entry name" value="P-loop_NTPase"/>
</dbReference>
<dbReference type="SUPFAM" id="SSF52540">
    <property type="entry name" value="P-loop containing nucleoside triphosphate hydrolases"/>
    <property type="match status" value="2"/>
</dbReference>
<dbReference type="CDD" id="cd03257">
    <property type="entry name" value="ABC_NikE_OppD_transporters"/>
    <property type="match status" value="1"/>
</dbReference>
<reference evidence="6" key="1">
    <citation type="journal article" date="2021" name="PeerJ">
        <title>Extensive microbial diversity within the chicken gut microbiome revealed by metagenomics and culture.</title>
        <authorList>
            <person name="Gilroy R."/>
            <person name="Ravi A."/>
            <person name="Getino M."/>
            <person name="Pursley I."/>
            <person name="Horton D.L."/>
            <person name="Alikhan N.F."/>
            <person name="Baker D."/>
            <person name="Gharbi K."/>
            <person name="Hall N."/>
            <person name="Watson M."/>
            <person name="Adriaenssens E.M."/>
            <person name="Foster-Nyarko E."/>
            <person name="Jarju S."/>
            <person name="Secka A."/>
            <person name="Antonio M."/>
            <person name="Oren A."/>
            <person name="Chaudhuri R.R."/>
            <person name="La Ragione R."/>
            <person name="Hildebrand F."/>
            <person name="Pallen M.J."/>
        </authorList>
    </citation>
    <scope>NUCLEOTIDE SEQUENCE</scope>
    <source>
        <strain evidence="6">ChiBcec1-1630</strain>
    </source>
</reference>
<dbReference type="GO" id="GO:0016887">
    <property type="term" value="F:ATP hydrolysis activity"/>
    <property type="evidence" value="ECO:0007669"/>
    <property type="project" value="InterPro"/>
</dbReference>
<feature type="domain" description="ABC transporter" evidence="5">
    <location>
        <begin position="6"/>
        <end position="256"/>
    </location>
</feature>
<comment type="caution">
    <text evidence="6">The sequence shown here is derived from an EMBL/GenBank/DDBJ whole genome shotgun (WGS) entry which is preliminary data.</text>
</comment>
<proteinExistence type="inferred from homology"/>
<dbReference type="PROSITE" id="PS50893">
    <property type="entry name" value="ABC_TRANSPORTER_2"/>
    <property type="match status" value="2"/>
</dbReference>
<evidence type="ECO:0000313" key="7">
    <source>
        <dbReference type="Proteomes" id="UP000823922"/>
    </source>
</evidence>
<dbReference type="PANTHER" id="PTHR43776">
    <property type="entry name" value="TRANSPORT ATP-BINDING PROTEIN"/>
    <property type="match status" value="1"/>
</dbReference>
<evidence type="ECO:0000313" key="6">
    <source>
        <dbReference type="EMBL" id="HJC86566.1"/>
    </source>
</evidence>
<keyword evidence="2" id="KW-0813">Transport</keyword>
<comment type="similarity">
    <text evidence="1">Belongs to the ABC transporter superfamily.</text>
</comment>
<dbReference type="InterPro" id="IPR017871">
    <property type="entry name" value="ABC_transporter-like_CS"/>
</dbReference>
<dbReference type="InterPro" id="IPR050319">
    <property type="entry name" value="ABC_transp_ATP-bind"/>
</dbReference>
<gene>
    <name evidence="6" type="ORF">H9926_00915</name>
</gene>
<protein>
    <submittedName>
        <fullName evidence="6">ABC transporter ATP-binding protein</fullName>
    </submittedName>
</protein>